<dbReference type="AlphaFoldDB" id="A0A366I9R5"/>
<accession>A0A366I9R5</accession>
<organism evidence="1 2">
    <name type="scientific">Alkalibaculum bacchi</name>
    <dbReference type="NCBI Taxonomy" id="645887"/>
    <lineage>
        <taxon>Bacteria</taxon>
        <taxon>Bacillati</taxon>
        <taxon>Bacillota</taxon>
        <taxon>Clostridia</taxon>
        <taxon>Eubacteriales</taxon>
        <taxon>Eubacteriaceae</taxon>
        <taxon>Alkalibaculum</taxon>
    </lineage>
</organism>
<evidence type="ECO:0000313" key="2">
    <source>
        <dbReference type="Proteomes" id="UP000253490"/>
    </source>
</evidence>
<dbReference type="InterPro" id="IPR019271">
    <property type="entry name" value="DUF2284_metal-binding"/>
</dbReference>
<dbReference type="EMBL" id="QNRX01000005">
    <property type="protein sequence ID" value="RBP66692.1"/>
    <property type="molecule type" value="Genomic_DNA"/>
</dbReference>
<name>A0A366I9R5_9FIRM</name>
<reference evidence="1 2" key="1">
    <citation type="submission" date="2018-06" db="EMBL/GenBank/DDBJ databases">
        <title>Genomic Encyclopedia of Type Strains, Phase IV (KMG-IV): sequencing the most valuable type-strain genomes for metagenomic binning, comparative biology and taxonomic classification.</title>
        <authorList>
            <person name="Goeker M."/>
        </authorList>
    </citation>
    <scope>NUCLEOTIDE SEQUENCE [LARGE SCALE GENOMIC DNA]</scope>
    <source>
        <strain evidence="1 2">DSM 22112</strain>
    </source>
</reference>
<proteinExistence type="predicted"/>
<evidence type="ECO:0000313" key="1">
    <source>
        <dbReference type="EMBL" id="RBP66692.1"/>
    </source>
</evidence>
<protein>
    <submittedName>
        <fullName evidence="1">Putative metal-binding protein</fullName>
    </submittedName>
</protein>
<dbReference type="Proteomes" id="UP000253490">
    <property type="component" value="Unassembled WGS sequence"/>
</dbReference>
<dbReference type="RefSeq" id="WP_113920125.1">
    <property type="nucleotide sequence ID" value="NZ_QNRX01000005.1"/>
</dbReference>
<keyword evidence="2" id="KW-1185">Reference proteome</keyword>
<sequence>MITQEEIEKKITEYPIFEYAFFDTNELSFYPNVRTICEVQCPQYGKSWSCPPAVGTLEECRERCLAYKDAFIFSTVSEVKDILNMEESLSTRGEHIDIVNQIRKDVFPKDENILILTAESCSICEKCTYPDSPCKHKDRMYPCIESQTIIVTEICENYNMSFLNGHNIITWFCLILYNKK</sequence>
<dbReference type="OrthoDB" id="5420534at2"/>
<dbReference type="Pfam" id="PF10050">
    <property type="entry name" value="DUF2284"/>
    <property type="match status" value="1"/>
</dbReference>
<gene>
    <name evidence="1" type="ORF">DES36_10573</name>
</gene>
<comment type="caution">
    <text evidence="1">The sequence shown here is derived from an EMBL/GenBank/DDBJ whole genome shotgun (WGS) entry which is preliminary data.</text>
</comment>